<gene>
    <name evidence="8" type="ORF">H0486_08565</name>
</gene>
<dbReference type="Pfam" id="PF02687">
    <property type="entry name" value="FtsX"/>
    <property type="match status" value="2"/>
</dbReference>
<dbReference type="InterPro" id="IPR003838">
    <property type="entry name" value="ABC3_permease_C"/>
</dbReference>
<protein>
    <submittedName>
        <fullName evidence="8">FtsX-like permease family protein</fullName>
    </submittedName>
</protein>
<organism evidence="8 9">
    <name type="scientific">Variimorphobacter saccharofermentans</name>
    <dbReference type="NCBI Taxonomy" id="2755051"/>
    <lineage>
        <taxon>Bacteria</taxon>
        <taxon>Bacillati</taxon>
        <taxon>Bacillota</taxon>
        <taxon>Clostridia</taxon>
        <taxon>Lachnospirales</taxon>
        <taxon>Lachnospiraceae</taxon>
        <taxon>Variimorphobacter</taxon>
    </lineage>
</organism>
<name>A0A839K0G4_9FIRM</name>
<comment type="caution">
    <text evidence="8">The sequence shown here is derived from an EMBL/GenBank/DDBJ whole genome shotgun (WGS) entry which is preliminary data.</text>
</comment>
<dbReference type="PANTHER" id="PTHR30287">
    <property type="entry name" value="MEMBRANE COMPONENT OF PREDICTED ABC SUPERFAMILY METABOLITE UPTAKE TRANSPORTER"/>
    <property type="match status" value="1"/>
</dbReference>
<accession>A0A839K0G4</accession>
<feature type="transmembrane region" description="Helical" evidence="6">
    <location>
        <begin position="649"/>
        <end position="672"/>
    </location>
</feature>
<keyword evidence="3 6" id="KW-0812">Transmembrane</keyword>
<feature type="domain" description="ABC3 transporter permease C-terminal" evidence="7">
    <location>
        <begin position="655"/>
        <end position="777"/>
    </location>
</feature>
<keyword evidence="4 6" id="KW-1133">Transmembrane helix</keyword>
<evidence type="ECO:0000256" key="2">
    <source>
        <dbReference type="ARBA" id="ARBA00022475"/>
    </source>
</evidence>
<evidence type="ECO:0000256" key="6">
    <source>
        <dbReference type="SAM" id="Phobius"/>
    </source>
</evidence>
<dbReference type="PANTHER" id="PTHR30287:SF2">
    <property type="entry name" value="BLL1001 PROTEIN"/>
    <property type="match status" value="1"/>
</dbReference>
<proteinExistence type="predicted"/>
<feature type="transmembrane region" description="Helical" evidence="6">
    <location>
        <begin position="258"/>
        <end position="284"/>
    </location>
</feature>
<dbReference type="Proteomes" id="UP000574276">
    <property type="component" value="Unassembled WGS sequence"/>
</dbReference>
<feature type="transmembrane region" description="Helical" evidence="6">
    <location>
        <begin position="706"/>
        <end position="723"/>
    </location>
</feature>
<feature type="transmembrane region" description="Helical" evidence="6">
    <location>
        <begin position="350"/>
        <end position="370"/>
    </location>
</feature>
<evidence type="ECO:0000256" key="5">
    <source>
        <dbReference type="ARBA" id="ARBA00023136"/>
    </source>
</evidence>
<sequence>MKWFMIKNDLKRNKTIHAALLLFIVFSAALATLSVIMAVQTIASINELYGTAQPPHFLQMHKGEMNQDEIDAFMKEQEEVTDWQTVAMINVYGEELTVVNNEKYLNLSDCRLDIGMVKQNTSKDLLLNAEHEKVILQEGEIGMPVLLKEMYDMDIGDHIILNSNEVKKEFVIKEFILDSQMNSSMCSSTRILLSDSDYEALKDRVGEKEYLIEVYLTNTDLANTFQTAYENAKLPQNGQAVTYTMIFLMSAFTDITTVFVLILVSILLVFVALICIKFTILAALEEEMKEIGTMKAIGIPFADIRALYLGKYRVLAFTGVFIGYLIVLLTNKLFTQHIHTTFGSIRISPLALVASAVAAYLVFLLITFYCKRILKKIKGVTVVDTLVTGKGFERKQGKTKDGMYKSKILPVNWLLGIREVFFHFKNWIIIFTVSSIAVFMIMISINLVGTFQSPEFITYMGCSPEDILIEIDNGVHLETGYQKVKQVLDESNVIQQYYESRRVRVHTTNSEKKPMNLHIDCGEHEGNGLQYLHGRTPQAPDEIAISYLNAREIDKKVGDTIMLFYASKEKEFIISGIYQDVTSGGYTAKSKYNFPELNAEKYAFSVDLNDATNVEQQSKEWSKIIGTGVSIDPMEEFSQQTLGGVVQQLMKVVITIVIIASLLTILITVLFLKLRLAKEQSEIAILKAIGFSETDIRIQYMIKTGYVSLLGLVTGIVLGNVLGERIVNTALQLTGFGITKIDFIINPFVQYFAYPILLLGLILLVVWTVMSSVKKIRINAIVNNSKMP</sequence>
<evidence type="ECO:0000256" key="4">
    <source>
        <dbReference type="ARBA" id="ARBA00022989"/>
    </source>
</evidence>
<keyword evidence="9" id="KW-1185">Reference proteome</keyword>
<dbReference type="InterPro" id="IPR038766">
    <property type="entry name" value="Membrane_comp_ABC_pdt"/>
</dbReference>
<feature type="transmembrane region" description="Helical" evidence="6">
    <location>
        <begin position="427"/>
        <end position="448"/>
    </location>
</feature>
<dbReference type="AlphaFoldDB" id="A0A839K0G4"/>
<feature type="transmembrane region" description="Helical" evidence="6">
    <location>
        <begin position="751"/>
        <end position="770"/>
    </location>
</feature>
<evidence type="ECO:0000313" key="9">
    <source>
        <dbReference type="Proteomes" id="UP000574276"/>
    </source>
</evidence>
<dbReference type="GO" id="GO:0005886">
    <property type="term" value="C:plasma membrane"/>
    <property type="evidence" value="ECO:0007669"/>
    <property type="project" value="UniProtKB-SubCell"/>
</dbReference>
<keyword evidence="2" id="KW-1003">Cell membrane</keyword>
<feature type="transmembrane region" description="Helical" evidence="6">
    <location>
        <begin position="312"/>
        <end position="330"/>
    </location>
</feature>
<keyword evidence="5 6" id="KW-0472">Membrane</keyword>
<comment type="subcellular location">
    <subcellularLocation>
        <location evidence="1">Cell membrane</location>
        <topology evidence="1">Multi-pass membrane protein</topology>
    </subcellularLocation>
</comment>
<reference evidence="8 9" key="1">
    <citation type="submission" date="2020-07" db="EMBL/GenBank/DDBJ databases">
        <title>Characterization and genome sequencing of isolate MD1, a novel member within the family Lachnospiraceae.</title>
        <authorList>
            <person name="Rettenmaier R."/>
            <person name="Di Bello L."/>
            <person name="Zinser C."/>
            <person name="Scheitz K."/>
            <person name="Liebl W."/>
            <person name="Zverlov V."/>
        </authorList>
    </citation>
    <scope>NUCLEOTIDE SEQUENCE [LARGE SCALE GENOMIC DNA]</scope>
    <source>
        <strain evidence="8 9">MD1</strain>
    </source>
</reference>
<evidence type="ECO:0000313" key="8">
    <source>
        <dbReference type="EMBL" id="MBB2182928.1"/>
    </source>
</evidence>
<evidence type="ECO:0000256" key="1">
    <source>
        <dbReference type="ARBA" id="ARBA00004651"/>
    </source>
</evidence>
<evidence type="ECO:0000256" key="3">
    <source>
        <dbReference type="ARBA" id="ARBA00022692"/>
    </source>
</evidence>
<dbReference type="EMBL" id="JACEGA010000001">
    <property type="protein sequence ID" value="MBB2182928.1"/>
    <property type="molecule type" value="Genomic_DNA"/>
</dbReference>
<evidence type="ECO:0000259" key="7">
    <source>
        <dbReference type="Pfam" id="PF02687"/>
    </source>
</evidence>
<feature type="domain" description="ABC3 transporter permease C-terminal" evidence="7">
    <location>
        <begin position="263"/>
        <end position="373"/>
    </location>
</feature>
<dbReference type="RefSeq" id="WP_228352616.1">
    <property type="nucleotide sequence ID" value="NZ_JACEGA010000001.1"/>
</dbReference>